<proteinExistence type="predicted"/>
<dbReference type="GO" id="GO:0004497">
    <property type="term" value="F:monooxygenase activity"/>
    <property type="evidence" value="ECO:0007669"/>
    <property type="project" value="UniProtKB-KW"/>
</dbReference>
<dbReference type="Proteomes" id="UP001163105">
    <property type="component" value="Unassembled WGS sequence"/>
</dbReference>
<reference evidence="1" key="1">
    <citation type="submission" date="2023-01" db="EMBL/GenBank/DDBJ databases">
        <title>The growth and conidiation of Purpureocillium lavendulum are regulated by nitrogen source and histone H3K14 acetylation.</title>
        <authorList>
            <person name="Tang P."/>
            <person name="Han J."/>
            <person name="Zhang C."/>
            <person name="Tang P."/>
            <person name="Qi F."/>
            <person name="Zhang K."/>
            <person name="Liang L."/>
        </authorList>
    </citation>
    <scope>NUCLEOTIDE SEQUENCE</scope>
    <source>
        <strain evidence="1">YMF1.00683</strain>
    </source>
</reference>
<gene>
    <name evidence="1" type="ORF">O9K51_01503</name>
</gene>
<name>A0AB34G992_9HYPO</name>
<dbReference type="SUPFAM" id="SSF56112">
    <property type="entry name" value="Protein kinase-like (PK-like)"/>
    <property type="match status" value="1"/>
</dbReference>
<evidence type="ECO:0000313" key="2">
    <source>
        <dbReference type="Proteomes" id="UP001163105"/>
    </source>
</evidence>
<keyword evidence="1" id="KW-0503">Monooxygenase</keyword>
<dbReference type="AlphaFoldDB" id="A0AB34G992"/>
<dbReference type="InterPro" id="IPR011009">
    <property type="entry name" value="Kinase-like_dom_sf"/>
</dbReference>
<comment type="caution">
    <text evidence="1">The sequence shown here is derived from an EMBL/GenBank/DDBJ whole genome shotgun (WGS) entry which is preliminary data.</text>
</comment>
<accession>A0AB34G992</accession>
<sequence>MDEREDIGGILDAWPQSADGTDWDGKGLLELVRRDQSPFGSALSVPALIAEIERVLRSRVVDIPAVAFGAHNFGFHFILANRPNVIARVSRGDLRNPAYRESGTLETQLHHGLFELDVYRALKPLGSPFSGAPVYHRRAVDPAYLPGYPPSGICGRLLFVFEPAPGERYDYVAWRRLTREQKSQVLRDAAKVAARLFEFTPSPELPNTWMLRQACSPKARVIIRDFSGDQTTLPMLVPLLLPQLDSEQDEHTLYRPVLDHGDFGIHNMTISLDDADKPLITSVFDWEEGVVVPALLSEPRMVVTVDLVLNASLEPCIRRWGDGDTPDKMAEYRTWSEEYYGALFAESPSYRRALEAGRDARRLWTWLRHIDKGECDTLEQIEQLAAWAEAKHLSLGAQDGND</sequence>
<keyword evidence="1" id="KW-0560">Oxidoreductase</keyword>
<protein>
    <submittedName>
        <fullName evidence="1">Monooxygenase</fullName>
    </submittedName>
</protein>
<keyword evidence="2" id="KW-1185">Reference proteome</keyword>
<dbReference type="EMBL" id="JAQHRD010000001">
    <property type="protein sequence ID" value="KAJ6446730.1"/>
    <property type="molecule type" value="Genomic_DNA"/>
</dbReference>
<organism evidence="1 2">
    <name type="scientific">Purpureocillium lavendulum</name>
    <dbReference type="NCBI Taxonomy" id="1247861"/>
    <lineage>
        <taxon>Eukaryota</taxon>
        <taxon>Fungi</taxon>
        <taxon>Dikarya</taxon>
        <taxon>Ascomycota</taxon>
        <taxon>Pezizomycotina</taxon>
        <taxon>Sordariomycetes</taxon>
        <taxon>Hypocreomycetidae</taxon>
        <taxon>Hypocreales</taxon>
        <taxon>Ophiocordycipitaceae</taxon>
        <taxon>Purpureocillium</taxon>
    </lineage>
</organism>
<evidence type="ECO:0000313" key="1">
    <source>
        <dbReference type="EMBL" id="KAJ6446730.1"/>
    </source>
</evidence>